<dbReference type="RefSeq" id="WP_013617129.1">
    <property type="nucleotide sequence ID" value="NC_015164.1"/>
</dbReference>
<dbReference type="eggNOG" id="ENOG5033A3M">
    <property type="taxonomic scope" value="Bacteria"/>
</dbReference>
<gene>
    <name evidence="1" type="ordered locus">Bacsa_1093</name>
</gene>
<dbReference type="HOGENOM" id="CLU_080654_0_0_10"/>
<dbReference type="AlphaFoldDB" id="F0R5H4"/>
<keyword evidence="2" id="KW-1185">Reference proteome</keyword>
<dbReference type="OrthoDB" id="7060157at2"/>
<proteinExistence type="predicted"/>
<accession>F0R5H4</accession>
<dbReference type="Proteomes" id="UP000007486">
    <property type="component" value="Chromosome"/>
</dbReference>
<dbReference type="EMBL" id="CP002530">
    <property type="protein sequence ID" value="ADY35681.1"/>
    <property type="molecule type" value="Genomic_DNA"/>
</dbReference>
<dbReference type="STRING" id="667015.Bacsa_1093"/>
<name>F0R5H4_PHOSB</name>
<protein>
    <submittedName>
        <fullName evidence="1">Uncharacterized protein</fullName>
    </submittedName>
</protein>
<dbReference type="KEGG" id="bsa:Bacsa_1093"/>
<organism evidence="1 2">
    <name type="scientific">Phocaeicola salanitronis (strain DSM 18170 / JCM 13657 / CCUG 60908 / BL78)</name>
    <name type="common">Bacteroides salanitronis</name>
    <dbReference type="NCBI Taxonomy" id="667015"/>
    <lineage>
        <taxon>Bacteria</taxon>
        <taxon>Pseudomonadati</taxon>
        <taxon>Bacteroidota</taxon>
        <taxon>Bacteroidia</taxon>
        <taxon>Bacteroidales</taxon>
        <taxon>Bacteroidaceae</taxon>
        <taxon>Phocaeicola</taxon>
    </lineage>
</organism>
<reference evidence="1 2" key="1">
    <citation type="journal article" date="2011" name="Stand. Genomic Sci.">
        <title>Complete genome sequence of Bacteroides salanitronis type strain (BL78).</title>
        <authorList>
            <person name="Gronow S."/>
            <person name="Held B."/>
            <person name="Lucas S."/>
            <person name="Lapidus A."/>
            <person name="Del Rio T.G."/>
            <person name="Nolan M."/>
            <person name="Tice H."/>
            <person name="Deshpande S."/>
            <person name="Cheng J.F."/>
            <person name="Pitluck S."/>
            <person name="Liolios K."/>
            <person name="Pagani I."/>
            <person name="Ivanova N."/>
            <person name="Mavromatis K."/>
            <person name="Pati A."/>
            <person name="Tapia R."/>
            <person name="Han C."/>
            <person name="Goodwin L."/>
            <person name="Chen A."/>
            <person name="Palaniappan K."/>
            <person name="Land M."/>
            <person name="Hauser L."/>
            <person name="Chang Y.J."/>
            <person name="Jeffries C.D."/>
            <person name="Brambilla E.M."/>
            <person name="Rohde M."/>
            <person name="Goker M."/>
            <person name="Detter J.C."/>
            <person name="Woyke T."/>
            <person name="Bristow J."/>
            <person name="Markowitz V."/>
            <person name="Hugenholtz P."/>
            <person name="Kyrpides N.C."/>
            <person name="Klenk H.P."/>
            <person name="Eisen J.A."/>
        </authorList>
    </citation>
    <scope>NUCLEOTIDE SEQUENCE [LARGE SCALE GENOMIC DNA]</scope>
    <source>
        <strain evidence="1 2">DSM 18170</strain>
    </source>
</reference>
<evidence type="ECO:0000313" key="2">
    <source>
        <dbReference type="Proteomes" id="UP000007486"/>
    </source>
</evidence>
<evidence type="ECO:0000313" key="1">
    <source>
        <dbReference type="EMBL" id="ADY35681.1"/>
    </source>
</evidence>
<sequence>MEAYLRNKLQVEIMDALKQCIKGLTNPDEPAYIAALVNQLPSHLEAILNHTFPTLNFKVGGCFLHQKPIVEFCEKRMLGYKKDPEIGDLLIVYKKIRGTEVTYNALLLQAKKLNGNTDSIYHHKIGYNDKHQLFLYTHWPKFIYRKANNLNGRKRSVIPKAITAGAQYLLIDRNAVCTPFWCAMPNDILVASKCLASQLVDFIEFQTGRTFVKCVPRDSWSQMIWDLLEISFQSVFNKSQYGYVKASRASDGISDFLDLSKRLILSDNNDDVGIPILCFQSEEKEGNDELK</sequence>